<feature type="DNA-binding region" description="H-T-H motif" evidence="4">
    <location>
        <begin position="36"/>
        <end position="55"/>
    </location>
</feature>
<proteinExistence type="predicted"/>
<evidence type="ECO:0000256" key="5">
    <source>
        <dbReference type="SAM" id="MobiDB-lite"/>
    </source>
</evidence>
<evidence type="ECO:0000256" key="1">
    <source>
        <dbReference type="ARBA" id="ARBA00023015"/>
    </source>
</evidence>
<evidence type="ECO:0000256" key="2">
    <source>
        <dbReference type="ARBA" id="ARBA00023125"/>
    </source>
</evidence>
<feature type="domain" description="HTH tetR-type" evidence="6">
    <location>
        <begin position="13"/>
        <end position="73"/>
    </location>
</feature>
<name>A0A1I2J6R7_9ACTN</name>
<reference evidence="8" key="1">
    <citation type="submission" date="2016-10" db="EMBL/GenBank/DDBJ databases">
        <authorList>
            <person name="Varghese N."/>
            <person name="Submissions S."/>
        </authorList>
    </citation>
    <scope>NUCLEOTIDE SEQUENCE [LARGE SCALE GENOMIC DNA]</scope>
    <source>
        <strain evidence="8">DSM 46838</strain>
    </source>
</reference>
<dbReference type="Gene3D" id="1.10.357.10">
    <property type="entry name" value="Tetracycline Repressor, domain 2"/>
    <property type="match status" value="1"/>
</dbReference>
<accession>A0A1I2J6R7</accession>
<dbReference type="Pfam" id="PF00440">
    <property type="entry name" value="TetR_N"/>
    <property type="match status" value="1"/>
</dbReference>
<dbReference type="InterPro" id="IPR050109">
    <property type="entry name" value="HTH-type_TetR-like_transc_reg"/>
</dbReference>
<evidence type="ECO:0000256" key="3">
    <source>
        <dbReference type="ARBA" id="ARBA00023163"/>
    </source>
</evidence>
<keyword evidence="8" id="KW-1185">Reference proteome</keyword>
<dbReference type="SUPFAM" id="SSF46689">
    <property type="entry name" value="Homeodomain-like"/>
    <property type="match status" value="1"/>
</dbReference>
<dbReference type="PRINTS" id="PR00455">
    <property type="entry name" value="HTHTETR"/>
</dbReference>
<dbReference type="Proteomes" id="UP000198589">
    <property type="component" value="Unassembled WGS sequence"/>
</dbReference>
<dbReference type="OrthoDB" id="155497at2"/>
<dbReference type="GO" id="GO:0003700">
    <property type="term" value="F:DNA-binding transcription factor activity"/>
    <property type="evidence" value="ECO:0007669"/>
    <property type="project" value="TreeGrafter"/>
</dbReference>
<evidence type="ECO:0000259" key="6">
    <source>
        <dbReference type="PROSITE" id="PS50977"/>
    </source>
</evidence>
<feature type="compositionally biased region" description="Low complexity" evidence="5">
    <location>
        <begin position="254"/>
        <end position="271"/>
    </location>
</feature>
<keyword evidence="1" id="KW-0805">Transcription regulation</keyword>
<feature type="region of interest" description="Disordered" evidence="5">
    <location>
        <begin position="213"/>
        <end position="282"/>
    </location>
</feature>
<dbReference type="STRING" id="1798228.SAMN05216574_11568"/>
<keyword evidence="3" id="KW-0804">Transcription</keyword>
<dbReference type="AlphaFoldDB" id="A0A1I2J6R7"/>
<dbReference type="PROSITE" id="PS50977">
    <property type="entry name" value="HTH_TETR_2"/>
    <property type="match status" value="1"/>
</dbReference>
<dbReference type="PANTHER" id="PTHR30055">
    <property type="entry name" value="HTH-TYPE TRANSCRIPTIONAL REGULATOR RUTR"/>
    <property type="match status" value="1"/>
</dbReference>
<keyword evidence="2 4" id="KW-0238">DNA-binding</keyword>
<dbReference type="InterPro" id="IPR009057">
    <property type="entry name" value="Homeodomain-like_sf"/>
</dbReference>
<dbReference type="InterPro" id="IPR001647">
    <property type="entry name" value="HTH_TetR"/>
</dbReference>
<organism evidence="7 8">
    <name type="scientific">Blastococcus tunisiensis</name>
    <dbReference type="NCBI Taxonomy" id="1798228"/>
    <lineage>
        <taxon>Bacteria</taxon>
        <taxon>Bacillati</taxon>
        <taxon>Actinomycetota</taxon>
        <taxon>Actinomycetes</taxon>
        <taxon>Geodermatophilales</taxon>
        <taxon>Geodermatophilaceae</taxon>
        <taxon>Blastococcus</taxon>
    </lineage>
</organism>
<protein>
    <submittedName>
        <fullName evidence="7">DNA-binding transcriptional regulator, AcrR family</fullName>
    </submittedName>
</protein>
<gene>
    <name evidence="7" type="ORF">SAMN05216574_11568</name>
</gene>
<sequence length="282" mass="29728">MSEILDRRALKKARTREHIRTVAQRMFAEGGFDAVTIADIARTADVAVQTVFNHFATKEELFFDGRVPWVEGPATAVRDRAPGISPLTALRRHLVEGAGHFVALHLSPEGRSFSAALAACPALAAYEQRIVQDAERTLGEALAEAWATDPEPDAAYLSSSPVAAPLTAAIWLAAARVVFVEQRGGSTPDDCPVECAATVERVLDRVLAGIQSQITAQDAGQPGEPDRTWGRPTRGRSAAGGPQTVAGSGRRETSTGIAIGSRTSSTTRSTAPTLIAPSPAAV</sequence>
<evidence type="ECO:0000313" key="8">
    <source>
        <dbReference type="Proteomes" id="UP000198589"/>
    </source>
</evidence>
<dbReference type="PANTHER" id="PTHR30055:SF234">
    <property type="entry name" value="HTH-TYPE TRANSCRIPTIONAL REGULATOR BETI"/>
    <property type="match status" value="1"/>
</dbReference>
<evidence type="ECO:0000313" key="7">
    <source>
        <dbReference type="EMBL" id="SFF50482.1"/>
    </source>
</evidence>
<dbReference type="GO" id="GO:0000976">
    <property type="term" value="F:transcription cis-regulatory region binding"/>
    <property type="evidence" value="ECO:0007669"/>
    <property type="project" value="TreeGrafter"/>
</dbReference>
<dbReference type="EMBL" id="FOND01000015">
    <property type="protein sequence ID" value="SFF50482.1"/>
    <property type="molecule type" value="Genomic_DNA"/>
</dbReference>
<evidence type="ECO:0000256" key="4">
    <source>
        <dbReference type="PROSITE-ProRule" id="PRU00335"/>
    </source>
</evidence>